<dbReference type="EMBL" id="HACA01010838">
    <property type="protein sequence ID" value="CDW28199.1"/>
    <property type="molecule type" value="Transcribed_RNA"/>
</dbReference>
<reference evidence="1" key="1">
    <citation type="submission" date="2014-05" db="EMBL/GenBank/DDBJ databases">
        <authorList>
            <person name="Chronopoulou M."/>
        </authorList>
    </citation>
    <scope>NUCLEOTIDE SEQUENCE</scope>
    <source>
        <tissue evidence="1">Whole organism</tissue>
    </source>
</reference>
<dbReference type="AlphaFoldDB" id="A0A0K2TQ99"/>
<proteinExistence type="predicted"/>
<name>A0A0K2TQ99_LEPSM</name>
<accession>A0A0K2TQ99</accession>
<protein>
    <submittedName>
        <fullName evidence="1">Uncharacterized protein</fullName>
    </submittedName>
</protein>
<evidence type="ECO:0000313" key="1">
    <source>
        <dbReference type="EMBL" id="CDW28199.1"/>
    </source>
</evidence>
<sequence length="73" mass="8676">MTYLCHQIWRQSISISVLFSMPETTLEYSSQFYDILVRYFDTVFHLIIDKGLCQIFVIEDGCFQTCRPRAIFP</sequence>
<organism evidence="1">
    <name type="scientific">Lepeophtheirus salmonis</name>
    <name type="common">Salmon louse</name>
    <name type="synonym">Caligus salmonis</name>
    <dbReference type="NCBI Taxonomy" id="72036"/>
    <lineage>
        <taxon>Eukaryota</taxon>
        <taxon>Metazoa</taxon>
        <taxon>Ecdysozoa</taxon>
        <taxon>Arthropoda</taxon>
        <taxon>Crustacea</taxon>
        <taxon>Multicrustacea</taxon>
        <taxon>Hexanauplia</taxon>
        <taxon>Copepoda</taxon>
        <taxon>Siphonostomatoida</taxon>
        <taxon>Caligidae</taxon>
        <taxon>Lepeophtheirus</taxon>
    </lineage>
</organism>